<evidence type="ECO:0000256" key="22">
    <source>
        <dbReference type="ARBA" id="ARBA00023221"/>
    </source>
</evidence>
<keyword evidence="14" id="KW-0732">Signal</keyword>
<dbReference type="GO" id="GO:0034362">
    <property type="term" value="C:low-density lipoprotein particle"/>
    <property type="evidence" value="ECO:0007669"/>
    <property type="project" value="UniProtKB-KW"/>
</dbReference>
<dbReference type="Gene3D" id="1.10.472.10">
    <property type="entry name" value="Cyclin-like"/>
    <property type="match status" value="2"/>
</dbReference>
<dbReference type="InterPro" id="IPR015816">
    <property type="entry name" value="Vitellinogen_b-sht_N"/>
</dbReference>
<keyword evidence="16" id="KW-0445">Lipid transport</keyword>
<dbReference type="GO" id="GO:0042632">
    <property type="term" value="P:cholesterol homeostasis"/>
    <property type="evidence" value="ECO:0007669"/>
    <property type="project" value="Ensembl"/>
</dbReference>
<dbReference type="Pfam" id="PF01347">
    <property type="entry name" value="Vitellogenin_N"/>
    <property type="match status" value="1"/>
</dbReference>
<dbReference type="GO" id="GO:0005829">
    <property type="term" value="C:cytosol"/>
    <property type="evidence" value="ECO:0007669"/>
    <property type="project" value="Ensembl"/>
</dbReference>
<dbReference type="GO" id="GO:0005811">
    <property type="term" value="C:lipid droplet"/>
    <property type="evidence" value="ECO:0007669"/>
    <property type="project" value="UniProtKB-SubCell"/>
</dbReference>
<dbReference type="GO" id="GO:0035473">
    <property type="term" value="F:lipase binding"/>
    <property type="evidence" value="ECO:0007669"/>
    <property type="project" value="Ensembl"/>
</dbReference>
<dbReference type="SMART" id="SM00638">
    <property type="entry name" value="LPD_N"/>
    <property type="match status" value="1"/>
</dbReference>
<dbReference type="Gene3D" id="2.30.230.10">
    <property type="entry name" value="Lipovitellin, beta-sheet shell regions, chain A"/>
    <property type="match status" value="1"/>
</dbReference>
<dbReference type="FunFam" id="1.10.472.10:FF:000038">
    <property type="entry name" value="Cyclin F"/>
    <property type="match status" value="1"/>
</dbReference>
<dbReference type="GO" id="GO:0008201">
    <property type="term" value="F:heparin binding"/>
    <property type="evidence" value="ECO:0007669"/>
    <property type="project" value="UniProtKB-KW"/>
</dbReference>
<dbReference type="GO" id="GO:0008203">
    <property type="term" value="P:cholesterol metabolic process"/>
    <property type="evidence" value="ECO:0007669"/>
    <property type="project" value="UniProtKB-KW"/>
</dbReference>
<dbReference type="Gene3D" id="2.20.80.10">
    <property type="entry name" value="Lipovitellin-phosvitin complex, chain A, domain 4"/>
    <property type="match status" value="1"/>
</dbReference>
<feature type="disulfide bond" evidence="28">
    <location>
        <begin position="179"/>
        <end position="205"/>
    </location>
</feature>
<evidence type="ECO:0000256" key="4">
    <source>
        <dbReference type="ARBA" id="ARBA00022448"/>
    </source>
</evidence>
<dbReference type="GO" id="GO:0042159">
    <property type="term" value="P:lipoprotein catabolic process"/>
    <property type="evidence" value="ECO:0007669"/>
    <property type="project" value="Ensembl"/>
</dbReference>
<dbReference type="Ensembl" id="ENSRNOT00000046811.6">
    <property type="protein sequence ID" value="ENSRNOP00000039779.2"/>
    <property type="gene ID" value="ENSRNOG00000005542.10"/>
</dbReference>
<dbReference type="GO" id="GO:0007283">
    <property type="term" value="P:spermatogenesis"/>
    <property type="evidence" value="ECO:0007669"/>
    <property type="project" value="Ensembl"/>
</dbReference>
<dbReference type="FunFam" id="1.25.10.20:FF:000004">
    <property type="entry name" value="Apolipoprotein B"/>
    <property type="match status" value="1"/>
</dbReference>
<dbReference type="OrthoDB" id="6484170at2759"/>
<keyword evidence="10" id="KW-0597">Phosphoprotein</keyword>
<dbReference type="Pfam" id="PF06448">
    <property type="entry name" value="DUF1081"/>
    <property type="match status" value="1"/>
</dbReference>
<keyword evidence="8" id="KW-0964">Secreted</keyword>
<dbReference type="InterPro" id="IPR022176">
    <property type="entry name" value="ApoB100_C"/>
</dbReference>
<dbReference type="GO" id="GO:0019433">
    <property type="term" value="P:triglyceride catabolic process"/>
    <property type="evidence" value="ECO:0007669"/>
    <property type="project" value="Ensembl"/>
</dbReference>
<dbReference type="GO" id="GO:0034361">
    <property type="term" value="C:very-low-density lipoprotein particle"/>
    <property type="evidence" value="ECO:0007669"/>
    <property type="project" value="UniProtKB-KW"/>
</dbReference>
<keyword evidence="20" id="KW-1207">Sterol metabolism</keyword>
<evidence type="ECO:0000256" key="3">
    <source>
        <dbReference type="ARBA" id="ARBA00004613"/>
    </source>
</evidence>
<dbReference type="GO" id="GO:0005543">
    <property type="term" value="F:phospholipid binding"/>
    <property type="evidence" value="ECO:0007669"/>
    <property type="project" value="Ensembl"/>
</dbReference>
<keyword evidence="9" id="KW-0153">Cholesterol metabolism</keyword>
<dbReference type="InterPro" id="IPR052418">
    <property type="entry name" value="Apolipoprotein_B"/>
</dbReference>
<dbReference type="GO" id="GO:0042953">
    <property type="term" value="P:lipoprotein transport"/>
    <property type="evidence" value="ECO:0007669"/>
    <property type="project" value="Ensembl"/>
</dbReference>
<dbReference type="GeneTree" id="ENSGT00590000083139"/>
<reference evidence="30" key="3">
    <citation type="submission" date="2025-09" db="UniProtKB">
        <authorList>
            <consortium name="Ensembl"/>
        </authorList>
    </citation>
    <scope>IDENTIFICATION</scope>
    <source>
        <strain evidence="30">Brown Norway</strain>
    </source>
</reference>
<dbReference type="FunFam" id="2.30.230.10:FF:000003">
    <property type="entry name" value="Apolipoprotein B"/>
    <property type="match status" value="1"/>
</dbReference>
<dbReference type="GO" id="GO:0120020">
    <property type="term" value="F:cholesterol transfer activity"/>
    <property type="evidence" value="ECO:0007669"/>
    <property type="project" value="Ensembl"/>
</dbReference>
<evidence type="ECO:0000256" key="25">
    <source>
        <dbReference type="ARBA" id="ARBA00053752"/>
    </source>
</evidence>
<evidence type="ECO:0000256" key="10">
    <source>
        <dbReference type="ARBA" id="ARBA00022553"/>
    </source>
</evidence>
<evidence type="ECO:0000256" key="27">
    <source>
        <dbReference type="ARBA" id="ARBA00070364"/>
    </source>
</evidence>
<dbReference type="GO" id="GO:0001701">
    <property type="term" value="P:in utero embryonic development"/>
    <property type="evidence" value="ECO:0007669"/>
    <property type="project" value="Ensembl"/>
</dbReference>
<keyword evidence="33" id="KW-1267">Proteomics identification</keyword>
<evidence type="ECO:0000256" key="11">
    <source>
        <dbReference type="ARBA" id="ARBA00022674"/>
    </source>
</evidence>
<dbReference type="PANTHER" id="PTHR13769:SF1">
    <property type="entry name" value="APOLIPOPROTEIN B-100"/>
    <property type="match status" value="1"/>
</dbReference>
<dbReference type="GO" id="GO:0048844">
    <property type="term" value="P:artery morphogenesis"/>
    <property type="evidence" value="ECO:0007669"/>
    <property type="project" value="Ensembl"/>
</dbReference>
<evidence type="ECO:0000256" key="9">
    <source>
        <dbReference type="ARBA" id="ARBA00022548"/>
    </source>
</evidence>
<evidence type="ECO:0000256" key="1">
    <source>
        <dbReference type="ARBA" id="ARBA00004496"/>
    </source>
</evidence>
<dbReference type="GO" id="GO:0009615">
    <property type="term" value="P:response to virus"/>
    <property type="evidence" value="ECO:0007669"/>
    <property type="project" value="Ensembl"/>
</dbReference>
<keyword evidence="7" id="KW-0162">Chylomicron</keyword>
<keyword evidence="21" id="KW-0325">Glycoprotein</keyword>
<comment type="subcellular location">
    <subcellularLocation>
        <location evidence="1">Cytoplasm</location>
    </subcellularLocation>
    <subcellularLocation>
        <location evidence="2">Lipid droplet</location>
    </subcellularLocation>
    <subcellularLocation>
        <location evidence="3">Secreted</location>
    </subcellularLocation>
</comment>
<evidence type="ECO:0000256" key="24">
    <source>
        <dbReference type="ARBA" id="ARBA00023313"/>
    </source>
</evidence>
<dbReference type="Gene3D" id="1.25.10.20">
    <property type="entry name" value="Vitellinogen, superhelical"/>
    <property type="match status" value="1"/>
</dbReference>
<dbReference type="SUPFAM" id="SSF56968">
    <property type="entry name" value="Lipovitellin-phosvitin complex, beta-sheet shell regions"/>
    <property type="match status" value="2"/>
</dbReference>
<evidence type="ECO:0000256" key="14">
    <source>
        <dbReference type="ARBA" id="ARBA00022729"/>
    </source>
</evidence>
<dbReference type="InterPro" id="IPR009454">
    <property type="entry name" value="Lipid_transpt_open_b-sht"/>
</dbReference>
<dbReference type="InterPro" id="IPR011030">
    <property type="entry name" value="Lipovitellin_superhlx_dom"/>
</dbReference>
<keyword evidence="13" id="KW-0427">LDL</keyword>
<evidence type="ECO:0000259" key="29">
    <source>
        <dbReference type="PROSITE" id="PS51211"/>
    </source>
</evidence>
<dbReference type="GO" id="GO:0034359">
    <property type="term" value="C:mature chylomicron"/>
    <property type="evidence" value="ECO:0007669"/>
    <property type="project" value="Ensembl"/>
</dbReference>
<dbReference type="GO" id="GO:0030317">
    <property type="term" value="P:flagellated sperm motility"/>
    <property type="evidence" value="ECO:0007669"/>
    <property type="project" value="Ensembl"/>
</dbReference>
<dbReference type="GO" id="GO:0010744">
    <property type="term" value="P:positive regulation of macrophage derived foam cell differentiation"/>
    <property type="evidence" value="ECO:0007669"/>
    <property type="project" value="Ensembl"/>
</dbReference>
<reference evidence="30" key="1">
    <citation type="submission" date="2024-01" db="EMBL/GenBank/DDBJ databases">
        <title>GRCr8: a new rat reference genome assembly contstructed from accurate long reads and long range scaffolding.</title>
        <authorList>
            <person name="Doris P.A."/>
            <person name="Kalbfleisch T."/>
            <person name="Li K."/>
            <person name="Howe K."/>
            <person name="Wood J."/>
        </authorList>
    </citation>
    <scope>NUCLEOTIDE SEQUENCE [LARGE SCALE GENOMIC DNA]</scope>
    <source>
        <strain evidence="30">Brown Norway</strain>
    </source>
</reference>
<evidence type="ECO:0000256" key="17">
    <source>
        <dbReference type="ARBA" id="ARBA00023098"/>
    </source>
</evidence>
<keyword evidence="19 28" id="KW-1015">Disulfide bond</keyword>
<keyword evidence="17" id="KW-0443">Lipid metabolism</keyword>
<dbReference type="CDD" id="cd20521">
    <property type="entry name" value="CYCLIN_CCNF_rpt1"/>
    <property type="match status" value="1"/>
</dbReference>
<dbReference type="GO" id="GO:0070971">
    <property type="term" value="C:endoplasmic reticulum exit site"/>
    <property type="evidence" value="ECO:0007669"/>
    <property type="project" value="Ensembl"/>
</dbReference>
<comment type="caution">
    <text evidence="28">Lacks conserved residue(s) required for the propagation of feature annotation.</text>
</comment>
<keyword evidence="4" id="KW-0813">Transport</keyword>
<keyword evidence="23" id="KW-0449">Lipoprotein</keyword>
<keyword evidence="22" id="KW-0753">Steroid metabolism</keyword>
<comment type="function">
    <text evidence="25">Apolipoprotein B is a major protein constituent of chylomicrons (apo B-48), LDL (apo B-100) and VLDL (apo B-100). Apo B-100 functions as a recognition signal for the cellular binding and internalization of LDL particles by the apoB/E receptor.</text>
</comment>
<dbReference type="GO" id="GO:0034374">
    <property type="term" value="P:low-density lipoprotein particle remodeling"/>
    <property type="evidence" value="ECO:0007669"/>
    <property type="project" value="Ensembl"/>
</dbReference>
<keyword evidence="5" id="KW-0963">Cytoplasm</keyword>
<dbReference type="SMART" id="SM01169">
    <property type="entry name" value="DUF1943"/>
    <property type="match status" value="1"/>
</dbReference>
<dbReference type="InterPro" id="IPR001747">
    <property type="entry name" value="Vitellogenin_N"/>
</dbReference>
<keyword evidence="12" id="KW-0551">Lipid droplet</keyword>
<dbReference type="OMA" id="FTCAYEN"/>
<comment type="subunit">
    <text evidence="26">Interacts with PCSK9. Interacts with MTTP. Interacts with AUP1. Interacts with CIDEB.</text>
</comment>
<organism evidence="30 31">
    <name type="scientific">Rattus norvegicus</name>
    <name type="common">Rat</name>
    <dbReference type="NCBI Taxonomy" id="10116"/>
    <lineage>
        <taxon>Eukaryota</taxon>
        <taxon>Metazoa</taxon>
        <taxon>Chordata</taxon>
        <taxon>Craniata</taxon>
        <taxon>Vertebrata</taxon>
        <taxon>Euteleostomi</taxon>
        <taxon>Mammalia</taxon>
        <taxon>Eutheria</taxon>
        <taxon>Euarchontoglires</taxon>
        <taxon>Glires</taxon>
        <taxon>Rodentia</taxon>
        <taxon>Myomorpha</taxon>
        <taxon>Muroidea</taxon>
        <taxon>Muridae</taxon>
        <taxon>Murinae</taxon>
        <taxon>Rattus</taxon>
    </lineage>
</organism>
<keyword evidence="6" id="KW-0691">RNA editing</keyword>
<evidence type="ECO:0000256" key="16">
    <source>
        <dbReference type="ARBA" id="ARBA00023055"/>
    </source>
</evidence>
<dbReference type="GO" id="GO:0042158">
    <property type="term" value="P:lipoprotein biosynthetic process"/>
    <property type="evidence" value="ECO:0007669"/>
    <property type="project" value="Ensembl"/>
</dbReference>
<proteinExistence type="evidence at protein level"/>
<dbReference type="GO" id="GO:0007399">
    <property type="term" value="P:nervous system development"/>
    <property type="evidence" value="ECO:0007669"/>
    <property type="project" value="Ensembl"/>
</dbReference>
<keyword evidence="18" id="KW-0564">Palmitate</keyword>
<evidence type="ECO:0007829" key="33">
    <source>
        <dbReference type="PeptideAtlas" id="A0A8L2QJJ3"/>
    </source>
</evidence>
<evidence type="ECO:0000256" key="2">
    <source>
        <dbReference type="ARBA" id="ARBA00004502"/>
    </source>
</evidence>
<keyword evidence="31" id="KW-1185">Reference proteome</keyword>
<dbReference type="PANTHER" id="PTHR13769">
    <property type="entry name" value="APOLIPOPROTEIN B"/>
    <property type="match status" value="1"/>
</dbReference>
<evidence type="ECO:0000256" key="15">
    <source>
        <dbReference type="ARBA" id="ARBA00022990"/>
    </source>
</evidence>
<evidence type="ECO:0000256" key="8">
    <source>
        <dbReference type="ARBA" id="ARBA00022525"/>
    </source>
</evidence>
<dbReference type="GO" id="GO:0010628">
    <property type="term" value="P:positive regulation of gene expression"/>
    <property type="evidence" value="ECO:0007669"/>
    <property type="project" value="Ensembl"/>
</dbReference>
<dbReference type="GO" id="GO:0034383">
    <property type="term" value="P:low-density lipoprotein particle clearance"/>
    <property type="evidence" value="ECO:0007669"/>
    <property type="project" value="Ensembl"/>
</dbReference>
<keyword evidence="11" id="KW-0358">Heparin-binding</keyword>
<dbReference type="InterPro" id="IPR006671">
    <property type="entry name" value="Cyclin_N"/>
</dbReference>
<dbReference type="GO" id="GO:0010886">
    <property type="term" value="P:positive regulation of cholesterol storage"/>
    <property type="evidence" value="ECO:0007669"/>
    <property type="project" value="Ensembl"/>
</dbReference>
<dbReference type="SUPFAM" id="SSF47954">
    <property type="entry name" value="Cyclin-like"/>
    <property type="match status" value="2"/>
</dbReference>
<evidence type="ECO:0000256" key="26">
    <source>
        <dbReference type="ARBA" id="ARBA00065227"/>
    </source>
</evidence>
<dbReference type="InterPro" id="IPR015819">
    <property type="entry name" value="Lipid_transp_b-sht_shell"/>
</dbReference>
<dbReference type="RGD" id="2129">
    <property type="gene designation" value="Apob"/>
</dbReference>
<evidence type="ECO:0000256" key="23">
    <source>
        <dbReference type="ARBA" id="ARBA00023288"/>
    </source>
</evidence>
<accession>A0A8L2QJJ3</accession>
<dbReference type="PROSITE" id="PS51211">
    <property type="entry name" value="VITELLOGENIN"/>
    <property type="match status" value="1"/>
</dbReference>
<dbReference type="GO" id="GO:0045540">
    <property type="term" value="P:regulation of cholesterol biosynthetic process"/>
    <property type="evidence" value="ECO:0007669"/>
    <property type="project" value="Ensembl"/>
</dbReference>
<dbReference type="Pfam" id="PF09172">
    <property type="entry name" value="Vit_open_b-sht"/>
    <property type="match status" value="1"/>
</dbReference>
<evidence type="ECO:0000313" key="32">
    <source>
        <dbReference type="RGD" id="2129"/>
    </source>
</evidence>
<keyword evidence="24" id="KW-0850">VLDL</keyword>
<evidence type="ECO:0000256" key="21">
    <source>
        <dbReference type="ARBA" id="ARBA00023180"/>
    </source>
</evidence>
<dbReference type="GO" id="GO:0009566">
    <property type="term" value="P:fertilization"/>
    <property type="evidence" value="ECO:0007669"/>
    <property type="project" value="Ensembl"/>
</dbReference>
<feature type="domain" description="Vitellogenin" evidence="29">
    <location>
        <begin position="39"/>
        <end position="666"/>
    </location>
</feature>
<dbReference type="SMART" id="SM00385">
    <property type="entry name" value="CYCLIN"/>
    <property type="match status" value="1"/>
</dbReference>
<dbReference type="GO" id="GO:0009791">
    <property type="term" value="P:post-embryonic development"/>
    <property type="evidence" value="ECO:0007669"/>
    <property type="project" value="Ensembl"/>
</dbReference>
<dbReference type="GO" id="GO:1904646">
    <property type="term" value="P:cellular response to amyloid-beta"/>
    <property type="evidence" value="ECO:0007669"/>
    <property type="project" value="Ensembl"/>
</dbReference>
<dbReference type="InterPro" id="IPR036915">
    <property type="entry name" value="Cyclin-like_sf"/>
</dbReference>
<reference evidence="30" key="2">
    <citation type="submission" date="2025-08" db="UniProtKB">
        <authorList>
            <consortium name="Ensembl"/>
        </authorList>
    </citation>
    <scope>IDENTIFICATION</scope>
    <source>
        <strain evidence="30">Brown Norway</strain>
    </source>
</reference>
<name>A0A8L2QJJ3_RAT</name>
<dbReference type="Proteomes" id="UP000002494">
    <property type="component" value="Chromosome 6"/>
</dbReference>
<evidence type="ECO:0000256" key="12">
    <source>
        <dbReference type="ARBA" id="ARBA00022677"/>
    </source>
</evidence>
<dbReference type="Pfam" id="PF00134">
    <property type="entry name" value="Cyclin_N"/>
    <property type="match status" value="1"/>
</dbReference>
<dbReference type="GO" id="GO:0006642">
    <property type="term" value="P:triglyceride mobilization"/>
    <property type="evidence" value="ECO:0007669"/>
    <property type="project" value="Ensembl"/>
</dbReference>
<dbReference type="GO" id="GO:0033344">
    <property type="term" value="P:cholesterol efflux"/>
    <property type="evidence" value="ECO:0007669"/>
    <property type="project" value="Ensembl"/>
</dbReference>
<evidence type="ECO:0000256" key="18">
    <source>
        <dbReference type="ARBA" id="ARBA00023139"/>
    </source>
</evidence>
<evidence type="ECO:0000256" key="20">
    <source>
        <dbReference type="ARBA" id="ARBA00023166"/>
    </source>
</evidence>
<dbReference type="InterPro" id="IPR013763">
    <property type="entry name" value="Cyclin-like_dom"/>
</dbReference>
<dbReference type="GO" id="GO:0034363">
    <property type="term" value="C:intermediate-density lipoprotein particle"/>
    <property type="evidence" value="ECO:0007669"/>
    <property type="project" value="Ensembl"/>
</dbReference>
<gene>
    <name evidence="30 32" type="primary">Apob</name>
</gene>
<dbReference type="InterPro" id="IPR015255">
    <property type="entry name" value="Vitellinogen_open_b-sht"/>
</dbReference>
<evidence type="ECO:0000256" key="13">
    <source>
        <dbReference type="ARBA" id="ARBA00022710"/>
    </source>
</evidence>
<evidence type="ECO:0000256" key="19">
    <source>
        <dbReference type="ARBA" id="ARBA00023157"/>
    </source>
</evidence>
<evidence type="ECO:0000256" key="5">
    <source>
        <dbReference type="ARBA" id="ARBA00022490"/>
    </source>
</evidence>
<dbReference type="GO" id="GO:0048018">
    <property type="term" value="F:receptor ligand activity"/>
    <property type="evidence" value="ECO:0007669"/>
    <property type="project" value="Ensembl"/>
</dbReference>
<evidence type="ECO:0000256" key="28">
    <source>
        <dbReference type="PROSITE-ProRule" id="PRU00557"/>
    </source>
</evidence>
<evidence type="ECO:0000256" key="6">
    <source>
        <dbReference type="ARBA" id="ARBA00022495"/>
    </source>
</evidence>
<dbReference type="GO" id="GO:0071402">
    <property type="term" value="P:cellular response to lipoprotein particle stimulus"/>
    <property type="evidence" value="ECO:0007669"/>
    <property type="project" value="Ensembl"/>
</dbReference>
<sequence>MLRLEDTAQIPASKGLEPVGGPSSGLTYFLFTLEDATRFKHLRKYVYSYEAESSSGVRGTADSRSATKINCKVELEVPQVCTLIMRTSQCTLKEVYGFNPEGKALMKKTKNSEEFASAMSRYELKLAFPEGKRVALYPDLGEPNYILNIKRGIISALLVPPETEEDKQVLFQDTVYGNCSTQVTVNSRKGTVATEMSTERNLQHCDGFQPISTSVSPLALIKGLVRPLSTLISSSQSCQYTLEPKRKHVSEAICNEQHLFLPFSYKNKYGIMTHVTQKLSLEDTPKINSRFFRGGINQVGLAFESTKSTSPPKQADAVLKTLQELKKLSISEQNAQRANLFHKLVTELRGLSGEAITSLLPQLIEVSSPITLQALIQCGQPECYTHILQWLKTEKAHPLLIDIVTYLMALIPNPSVQRLQEIFNTAKELQSRATLYALSHAVNSYYAIMDHSRSPVLEDIAGYLMKQIDNECMGDEDRTFLILRVIGNMGRTMERVMPALKSSVLNCVRSTKPSLQIQKAALQALRKMEMGDEVRTILFDTFVNDVAPVEKRLAAYLLLMRSPSSSDINKIAKLLQWEQSEQVKNFVASHIANILNSEELYVQDLKNLIKNALVNSRLPTIMDFRKFSRNYQISKSVSIPLFDPVSAKIEGNLVFDPSSYLPKESMLKTTLTVFGIASLDLFEIGLEGKGFEPTLEALFGKQGFFPDSVNKALYWVNGQVPDRVSKVLVDHFGYTKDDKHEQDMVNGIMPIVDKLIKELKSKEIPEARAYLRILGKELGFVRLQDLQVLGKLLLNGAQTFRGVPQMIVQAIREGSKDDLFLHYIFMENAFELPTGVGLQLQVSSSGVFTPGIKAGVRLELANIQAELVAKPSVSLEFVTNMGIIIPDFAKSGVQMNTNFFHESGLEARVALKAGQLKVIIPSPKRPVKLFSGSNTLHLVSTTKTEVIPPLIENRKSWSTCKPFFTGMNYCTTGAYSNASSTESASYYPLTGDTRYELELKPTGEVEQYSASATYELLKEDKSLVDTLKFLVQAEGVQQSEATAMFKYNRRSRTLSSEVLIPGFDVNFGTILRVNDESSKDKNTYKLILDIQNKKITEVSVVGHVSYDKKGDGKVKGVVSIPRLQAEARSEVHTHWSPTKLLFQMDSSATAYGSTISKRVAWRYDNEKIEFDWNTGTNVDTKKVASNFPVDLSRYPRMVHEYANGLLDHRVPQTDMTFRHMGSKLIVDHLNGLSELNLPKVGLPDFHIPDNLFLKTDGRVKYTLNKNRIEIDIPLPLGGKSSKDLKVPESVRTPALNFKSVGFHLPSQEVQIPTFTIPKTHQLQVPLLGILDLSTNVYSNLYNWSVSYTGGNTSRDHFSLQAQYRMKADSVVDLFSYSVQGSGETTYDSKSTFTLSCDGSLHHKFLDSKFKVSHVEKFGNNPVSKGLLTFETSSALGPQMSATVQLDSKKKQHLYVKDIKVDGQFRVFSLYAQGEYGLSYERDSMTGQMSGESNMKFNSTYFQGTNQIVGMYQDGMLSVTSTSDLQDGIFKNTASLKYENYELTLKSDSSGQYENFAASNKLDMTFSKQSALLRSEHQANYKSLRLVTLLSGSLTSQGVELNADILGTDKINTGAHKSTLKIAQDGVSTSATTNLKYSPLLLENELNAELGLSGASMKLSTSGRFKEHHAKFSLDGRAALTEVSLGSIYQAMILGADSKNVFNFKLSREGLKLSNDMMGSYAEMKLDHTHSLRISGLSLDFFSKMDNIYSGDKFYKQNFNLQLQPYSFGITLSNDLKYDALVLTNNGRLRLEPLKLNVGGNFKGTYQNNELKHIYTISYTDLVVASYRADTVATVQGVEFSHRLNADIEGLASSVDVTTSYSSDPLHFNNVFRFVLAPFTLGVDTHTSGDGKMSLWGEHTGQMYSKFLLKAEPLALTFSHDYKGSTSHNLLYKNSVSTALEHTLSALLTPAEQTSSWKFKTSLNDKVYSQEFEAYNTKDKIGIELSGRADLSGLYSPIKVPFFYSEPVNVLNSLEINDAFDEPREFTIDAVVKYDKNQDVHTISLPFFQSLPDYLERNRRGIISLLEAMKGELQRLSVDQFVRKYRVALSRLPQQIHDYLNASDWERQVAGAKEKLTSFMENYRITDNDVLIALDSAKINLNEKLSQLETYAIQFDQYIRDNYDAQDLKRTIAQIIDRIIEKLKMLDEQYHIRVNLAKSIHNLYLFVENVDLNQISSSGASWIQNVDTKYQIRIQIQEKLQHLRTQIHNIDIQQLAAELKQQIEALDVPMHLDQLRTAILFQRISVIIERVKYFVMNLIEDFKVTEKINTFRVIVRELIEKYEVDRQIQVLMDKSIELAHRYSLSEPLQKLSNVLQQIEIKDYYDKLVGFIDDTVEWIKAVSFKNIIEELNRLIDMSVKKLKAFDYHQFVDKTNSKIREMTQRINAEIQALELPQKTEALKLWVEDFKTTVSNSLEKLKDTKVTVVVDWLQDGLAQIKAQFQDALEDVRDRIYQMDIQGELERCLSLVSQVYSTVVTYISDWWTLTAKNITDFAEQYSTQKWAESVKALVEQGFIVPEIQTFLGTMPAFEVSLHALQEANFQTPDFIVPLTDLRIPSIWINFKMLKNVKIPLRFSTPEFTLLNTFRVRSFTIDLLEIKAKIIRTIDQMLSSELQWPLPEVYLRDLEMVNISLARLSLPDFHVPEITIPEFTIPNVNLKDLQVPDLHIPEFQLPHLSCTTEIPAFGKLHSVLKIQSPLFILDASANIQNITTSENKAEIVASVTARGESKFEALNFDFQAQAQFLELNANPLVLKESVNFSSKHVRMEHEGKILVSGKALEGKSDTVARLHTEKNTVEFNNGIVVKINNQFTLDSQTKYFHKLSVPRLDFSSKASLNNEIKTLLEAGHMAWTSSGTGSWNWACPNFSDEGIHSSKISFIVDGPIASFGLSNNINGKHLRVVQKLTSESGFLNYSRFEVESKVESQHVGSSILTAEGRALLGDAKAEMTGEHNANLNGKVIGTLKNSLFFSAQPFEITASTNNEGNLKVSFPLKLTGKIDFLNNYALFLSPHAQQASWQLSTRFNQYKYNQNFSAINNEHNMEASIVMNGDANLDFLNIPLTIPEINLPYTRFTTPLLKDFSIWEETGLKEFLKTTKQSFDLSIKAQYKKNRDKHSVVIPLKMFYEFMLNNVNSWDRKFEKVRDNALHFLTASYNETKIKFDKYKTENSLNQPSRTFQNRGHTIPVLNIEVSPFAVETLASSHVIPKAIRTPSVTIPGPNIIVPSYRLVLPSLQLPVFHIPRTLFKFSLPDFKKLSTIDNIYIPAMGNFTYDFSFKSSVITLNTNAGLYNQSDLVARFLSSSSFVTDALQYKLEGTSRLMRKKVLKLATAVSLTNKFLKGSHDSTISLTKKNMEASVKTTANLHAPIFTMNFKQELNGNTKSKPTVSSSIELNYDFNSSKLHSAAKGGVDHKFSLESLTSYLSIESFTKGNIKGSFLSQEYSGSVANEANVYLNSKGTRSSVRLQGASNFAGIWNFEVGENFAGEATLRRIYGTWEHNMINHLQVFSYFDTKGKQTCRATLELSPWTMSTLLQVHVSQPSPLFDLHHFDQEVILKASTKNQKVSWKSEVQVESQVLQHNAHFSNDQEEVRLDIAGSLEGQLWDLENFFLPAFGKSLRELLQIDGKRQYLQASTSLHYTKNPNGYLLSLPVQELTDRFIIPGLKLNDFSGIKIYKKLSTSPFALNLTMLPKVKFPGVDLLTQYSKPEGSSVPTFETTIPEIQLTVSQFTLPKSFPVGNTVFDLNKLTNLIADVDLPSITLPEQTIEIPSLEFSVPAGIFIPFFGELTAHVGMASPLYNVTWSTGWKNKADHVETFLDSTCSSTLQFLEYALKVVGTHRIENDKFIYKIKGTLQHCDFNVKYNEDGIFEGLWDLEGEAHLDITSPALTDFHLHYKEDKTSVSASAASPAIGTVSLDASTDDQSVRLNVYFRPQSPPDNKLSIFKMEWRDKESDGETYIKINWEEEAAFRLLDSLKSNVPKASEAVYDYVKKYHLGHASSELRKSLQNDAEHAIRMVDEMNVNAQRVTRDTYQSLYKKMLAQESQSIPEKLKKMVLGSLVRITQKYHMAVTWLMDSVIHFLKFNRVQFPGNAGTYTVDELYTIAMRETKKLLSQLFNGLGHLFSYVQDQVEKSRVINDITFKCPFSPTPCKLKDVLLIFREDLNILSNLGQQDINFTTILSDFQSFLERLLDIIEEKIECLKNNESTCVPDHINMFFKTHIPFAFKSLRENIYSVFSEFNDFVQSILQEGSYKLQQVHQYMKAFREEYFDPSVVGWTVKYYEIEEKMVDLIKTLLAPLRDFYSEYSVTAADFASKMSTQVEQFVSRDIREYLSMLADINGKGREKVAELSIVVKERIKSWSTAVAEITSDYLRQLHSKLQDFSDQLSGYYEKFVAESTRLIDLSIQNYHMFLRYIAELLKKLQVATANNGLLKRGDFEAAVKLGIACLYNEGLSVSDEAYAEVNGLKASRFFSMDERLNMGSDPFIWLSICPPCFRKLRDFAGKGCWEAQPALAKDCAGGSQLGLEGKAFSESVCQLFQASQAVNKQQIFSVQKGLSDTVRYILIGWLVEVAPMKDFTSLCLHLTVECVGRYLQRKLVPRYKLQLLGIACMVICTWFISKEILTIREAVRLTDNTYKYKDLVRVKREIISALEGKIRIPTVVDYKEVLLTLVPVTPRTQYLCSFLCELTLSVYTPAHLASAALLLARLMHGQTQP</sequence>
<keyword evidence="15" id="KW-0007">Acetylation</keyword>
<dbReference type="Pfam" id="PF12491">
    <property type="entry name" value="ApoB100_C"/>
    <property type="match status" value="1"/>
</dbReference>
<protein>
    <recommendedName>
        <fullName evidence="27">Apolipoprotein B-100</fullName>
    </recommendedName>
</protein>
<evidence type="ECO:0000313" key="30">
    <source>
        <dbReference type="Ensembl" id="ENSRNOP00000039779.2"/>
    </source>
</evidence>
<dbReference type="SUPFAM" id="SSF48431">
    <property type="entry name" value="Lipovitellin-phosvitin complex, superhelical domain"/>
    <property type="match status" value="1"/>
</dbReference>
<evidence type="ECO:0000256" key="7">
    <source>
        <dbReference type="ARBA" id="ARBA00022513"/>
    </source>
</evidence>
<dbReference type="GO" id="GO:0043025">
    <property type="term" value="C:neuronal cell body"/>
    <property type="evidence" value="ECO:0007669"/>
    <property type="project" value="Ensembl"/>
</dbReference>
<dbReference type="GO" id="GO:0050750">
    <property type="term" value="F:low-density lipoprotein particle receptor binding"/>
    <property type="evidence" value="ECO:0007669"/>
    <property type="project" value="Ensembl"/>
</dbReference>
<dbReference type="GO" id="GO:0051649">
    <property type="term" value="P:establishment of localization in cell"/>
    <property type="evidence" value="ECO:0007669"/>
    <property type="project" value="Ensembl"/>
</dbReference>
<evidence type="ECO:0000313" key="31">
    <source>
        <dbReference type="Proteomes" id="UP000002494"/>
    </source>
</evidence>